<gene>
    <name evidence="6 7" type="primary">rlmF</name>
    <name evidence="7" type="ORF">EG244_03275</name>
</gene>
<keyword evidence="3 6" id="KW-0489">Methyltransferase</keyword>
<dbReference type="InterPro" id="IPR016909">
    <property type="entry name" value="rRNA_lsu_MeTfrase_F"/>
</dbReference>
<proteinExistence type="inferred from homology"/>
<keyword evidence="1 6" id="KW-0963">Cytoplasm</keyword>
<comment type="similarity">
    <text evidence="6">Belongs to the methyltransferase superfamily. METTL16/RlmF family.</text>
</comment>
<evidence type="ECO:0000313" key="8">
    <source>
        <dbReference type="Proteomes" id="UP000282125"/>
    </source>
</evidence>
<keyword evidence="5 6" id="KW-0949">S-adenosyl-L-methionine</keyword>
<comment type="function">
    <text evidence="6">Specifically methylates the adenine in position 1618 of 23S rRNA.</text>
</comment>
<dbReference type="Pfam" id="PF05971">
    <property type="entry name" value="Methyltransf_10"/>
    <property type="match status" value="1"/>
</dbReference>
<comment type="subcellular location">
    <subcellularLocation>
        <location evidence="6">Cytoplasm</location>
    </subcellularLocation>
</comment>
<sequence length="376" mass="42321">MHPARRAKPRRVSSCPVSFGAVEDCRCSSASCGSPLRRGRSPVRAPFRYFTARREDLKSSPCQTLCERQVTRRFSMAVKRTLHPRNQHREGYDFERLMAKSPELCAFTTLNPRGETTVDFADAAAVRALNRALLLAHYGIEFWEIPETYLCPPIPGRVDYIHYLADLLAESNGGRSPRGPGIRALDIGTGASLVYPLTGQREYGWDFTGVDIDPVSIRSAREICQRNGLSITLRHQNNPEDIFAGVIAPEDLFHVTLCNPPFHTSPEQAEEGSRRKWRNLGKGETGELNFGGQNAELWCPGGEVGFIAAMIEQSQDYSEHCLWFTSLVSKKDSLRPLTRLLSKARVAEYRIVDMGQGQKISRFLAWTYYPEPLRTL</sequence>
<protein>
    <recommendedName>
        <fullName evidence="6">Ribosomal RNA large subunit methyltransferase F</fullName>
        <ecNumber evidence="6">2.1.1.181</ecNumber>
    </recommendedName>
    <alternativeName>
        <fullName evidence="6">23S rRNA mA1618 methyltransferase</fullName>
    </alternativeName>
    <alternativeName>
        <fullName evidence="6">rRNA adenine N-6-methyltransferase</fullName>
    </alternativeName>
</protein>
<dbReference type="Proteomes" id="UP000282125">
    <property type="component" value="Unassembled WGS sequence"/>
</dbReference>
<keyword evidence="4 6" id="KW-0808">Transferase</keyword>
<dbReference type="OrthoDB" id="1115728at2"/>
<dbReference type="InterPro" id="IPR010286">
    <property type="entry name" value="METTL16/RlmF"/>
</dbReference>
<dbReference type="CDD" id="cd02440">
    <property type="entry name" value="AdoMet_MTases"/>
    <property type="match status" value="1"/>
</dbReference>
<evidence type="ECO:0000313" key="7">
    <source>
        <dbReference type="EMBL" id="RRH77236.1"/>
    </source>
</evidence>
<dbReference type="SUPFAM" id="SSF53335">
    <property type="entry name" value="S-adenosyl-L-methionine-dependent methyltransferases"/>
    <property type="match status" value="1"/>
</dbReference>
<dbReference type="AlphaFoldDB" id="A0A3P3DU13"/>
<name>A0A3P3DU13_9RHOB</name>
<dbReference type="NCBIfam" id="NF008725">
    <property type="entry name" value="PRK11727.1"/>
    <property type="match status" value="1"/>
</dbReference>
<evidence type="ECO:0000256" key="5">
    <source>
        <dbReference type="ARBA" id="ARBA00022691"/>
    </source>
</evidence>
<dbReference type="GO" id="GO:0070475">
    <property type="term" value="P:rRNA base methylation"/>
    <property type="evidence" value="ECO:0007669"/>
    <property type="project" value="TreeGrafter"/>
</dbReference>
<reference evidence="7 8" key="1">
    <citation type="submission" date="2018-11" db="EMBL/GenBank/DDBJ databases">
        <title>Gemmobacter sp. nov., YIM 102744-1 draft genome.</title>
        <authorList>
            <person name="Li G."/>
            <person name="Jiang Y."/>
        </authorList>
    </citation>
    <scope>NUCLEOTIDE SEQUENCE [LARGE SCALE GENOMIC DNA]</scope>
    <source>
        <strain evidence="7 8">YIM 102744-1</strain>
    </source>
</reference>
<accession>A0A3P3DU13</accession>
<evidence type="ECO:0000256" key="6">
    <source>
        <dbReference type="HAMAP-Rule" id="MF_01848"/>
    </source>
</evidence>
<dbReference type="EC" id="2.1.1.181" evidence="6"/>
<dbReference type="PANTHER" id="PTHR13393">
    <property type="entry name" value="SAM-DEPENDENT METHYLTRANSFERASE"/>
    <property type="match status" value="1"/>
</dbReference>
<dbReference type="PANTHER" id="PTHR13393:SF0">
    <property type="entry name" value="RNA N6-ADENOSINE-METHYLTRANSFERASE METTL16"/>
    <property type="match status" value="1"/>
</dbReference>
<comment type="catalytic activity">
    <reaction evidence="6">
        <text>adenosine(1618) in 23S rRNA + S-adenosyl-L-methionine = N(6)-methyladenosine(1618) in 23S rRNA + S-adenosyl-L-homocysteine + H(+)</text>
        <dbReference type="Rhea" id="RHEA:16497"/>
        <dbReference type="Rhea" id="RHEA-COMP:10229"/>
        <dbReference type="Rhea" id="RHEA-COMP:10231"/>
        <dbReference type="ChEBI" id="CHEBI:15378"/>
        <dbReference type="ChEBI" id="CHEBI:57856"/>
        <dbReference type="ChEBI" id="CHEBI:59789"/>
        <dbReference type="ChEBI" id="CHEBI:74411"/>
        <dbReference type="ChEBI" id="CHEBI:74449"/>
        <dbReference type="EC" id="2.1.1.181"/>
    </reaction>
</comment>
<dbReference type="GO" id="GO:0005737">
    <property type="term" value="C:cytoplasm"/>
    <property type="evidence" value="ECO:0007669"/>
    <property type="project" value="UniProtKB-SubCell"/>
</dbReference>
<dbReference type="EMBL" id="RRAZ01000004">
    <property type="protein sequence ID" value="RRH77236.1"/>
    <property type="molecule type" value="Genomic_DNA"/>
</dbReference>
<evidence type="ECO:0000256" key="1">
    <source>
        <dbReference type="ARBA" id="ARBA00022490"/>
    </source>
</evidence>
<evidence type="ECO:0000256" key="4">
    <source>
        <dbReference type="ARBA" id="ARBA00022679"/>
    </source>
</evidence>
<dbReference type="HAMAP" id="MF_01848">
    <property type="entry name" value="23SrRNA_methyltr_F"/>
    <property type="match status" value="1"/>
</dbReference>
<dbReference type="InterPro" id="IPR029063">
    <property type="entry name" value="SAM-dependent_MTases_sf"/>
</dbReference>
<keyword evidence="8" id="KW-1185">Reference proteome</keyword>
<comment type="caution">
    <text evidence="7">The sequence shown here is derived from an EMBL/GenBank/DDBJ whole genome shotgun (WGS) entry which is preliminary data.</text>
</comment>
<evidence type="ECO:0000256" key="2">
    <source>
        <dbReference type="ARBA" id="ARBA00022552"/>
    </source>
</evidence>
<dbReference type="Gene3D" id="3.40.50.150">
    <property type="entry name" value="Vaccinia Virus protein VP39"/>
    <property type="match status" value="1"/>
</dbReference>
<dbReference type="GO" id="GO:0052907">
    <property type="term" value="F:23S rRNA (adenine(1618)-N(6))-methyltransferase activity"/>
    <property type="evidence" value="ECO:0007669"/>
    <property type="project" value="UniProtKB-EC"/>
</dbReference>
<keyword evidence="2 6" id="KW-0698">rRNA processing</keyword>
<organism evidence="7 8">
    <name type="scientific">Falsigemmobacter faecalis</name>
    <dbReference type="NCBI Taxonomy" id="2488730"/>
    <lineage>
        <taxon>Bacteria</taxon>
        <taxon>Pseudomonadati</taxon>
        <taxon>Pseudomonadota</taxon>
        <taxon>Alphaproteobacteria</taxon>
        <taxon>Rhodobacterales</taxon>
        <taxon>Paracoccaceae</taxon>
        <taxon>Falsigemmobacter</taxon>
    </lineage>
</organism>
<evidence type="ECO:0000256" key="3">
    <source>
        <dbReference type="ARBA" id="ARBA00022603"/>
    </source>
</evidence>